<protein>
    <submittedName>
        <fullName evidence="2">Superfamily II DNA or RNA helicase</fullName>
    </submittedName>
</protein>
<feature type="domain" description="Helicase ATP-binding" evidence="1">
    <location>
        <begin position="141"/>
        <end position="312"/>
    </location>
</feature>
<reference evidence="3" key="1">
    <citation type="submission" date="2017-06" db="EMBL/GenBank/DDBJ databases">
        <authorList>
            <person name="Varghese N."/>
            <person name="Submissions S."/>
        </authorList>
    </citation>
    <scope>NUCLEOTIDE SEQUENCE [LARGE SCALE GENOMIC DNA]</scope>
    <source>
        <strain evidence="3">DSM 27993</strain>
    </source>
</reference>
<dbReference type="GO" id="GO:0005524">
    <property type="term" value="F:ATP binding"/>
    <property type="evidence" value="ECO:0007669"/>
    <property type="project" value="InterPro"/>
</dbReference>
<gene>
    <name evidence="2" type="ORF">SAMN04488111_0690</name>
</gene>
<dbReference type="RefSeq" id="WP_089377016.1">
    <property type="nucleotide sequence ID" value="NZ_FZNX01000001.1"/>
</dbReference>
<keyword evidence="2" id="KW-0067">ATP-binding</keyword>
<dbReference type="Gene3D" id="3.40.50.300">
    <property type="entry name" value="P-loop containing nucleotide triphosphate hydrolases"/>
    <property type="match status" value="2"/>
</dbReference>
<dbReference type="PROSITE" id="PS51192">
    <property type="entry name" value="HELICASE_ATP_BIND_1"/>
    <property type="match status" value="1"/>
</dbReference>
<dbReference type="SMART" id="SM00487">
    <property type="entry name" value="DEXDc"/>
    <property type="match status" value="1"/>
</dbReference>
<dbReference type="SUPFAM" id="SSF52540">
    <property type="entry name" value="P-loop containing nucleoside triphosphate hydrolases"/>
    <property type="match status" value="1"/>
</dbReference>
<dbReference type="InterPro" id="IPR001650">
    <property type="entry name" value="Helicase_C-like"/>
</dbReference>
<dbReference type="GO" id="GO:0003677">
    <property type="term" value="F:DNA binding"/>
    <property type="evidence" value="ECO:0007669"/>
    <property type="project" value="InterPro"/>
</dbReference>
<name>A0A238VM00_9FLAO</name>
<dbReference type="Pfam" id="PF00271">
    <property type="entry name" value="Helicase_C"/>
    <property type="match status" value="1"/>
</dbReference>
<proteinExistence type="predicted"/>
<dbReference type="GO" id="GO:0005829">
    <property type="term" value="C:cytosol"/>
    <property type="evidence" value="ECO:0007669"/>
    <property type="project" value="TreeGrafter"/>
</dbReference>
<keyword evidence="2" id="KW-0347">Helicase</keyword>
<evidence type="ECO:0000259" key="1">
    <source>
        <dbReference type="PROSITE" id="PS51192"/>
    </source>
</evidence>
<dbReference type="OrthoDB" id="9759819at2"/>
<accession>A0A238VM00</accession>
<dbReference type="PANTHER" id="PTHR47396:SF1">
    <property type="entry name" value="ATP-DEPENDENT HELICASE IRC3-RELATED"/>
    <property type="match status" value="1"/>
</dbReference>
<dbReference type="CDD" id="cd17926">
    <property type="entry name" value="DEXHc_RE"/>
    <property type="match status" value="1"/>
</dbReference>
<dbReference type="InterPro" id="IPR006935">
    <property type="entry name" value="Helicase/UvrB_N"/>
</dbReference>
<dbReference type="InterPro" id="IPR014001">
    <property type="entry name" value="Helicase_ATP-bd"/>
</dbReference>
<dbReference type="CDD" id="cd18785">
    <property type="entry name" value="SF2_C"/>
    <property type="match status" value="1"/>
</dbReference>
<sequence length="1085" mass="124668">MSTITLPKLILRIWSKTGNKNSIDNLIDNSKEIIPILVNSSRNHILLEAGGEKYFFTSNKNNIPEVHNYVLQTNRKPTLEGLISKEIKIKKWLKHPKNKVKSNSQIINSWKNNFLFKEENIEKKENGLRIPQISALYAVLSHLKVSYKSGIVVMPTGTGKTETMLSVLIANRCPKLIVTVPSDALRTQIFDKFLNLGLLKEFGIIGDKSLYPKVGILKQKFDSLDELEDYFNNCNVIVTTMNIVANSSIKHQTKISELCSHLFIDEAHHVKATSWDLFRKRFDEEKVLMFTATPFRNDQKRLDGKIIFNFSLSKAQEQGYFKKIDFLPIREYDFDKADKLIAEKAVLRLREDISKGHNHIMMARCGTKNRAEFVYEIYKEHSDLYPVIIYSGITNKKEILENILSKKHKIIIAVDMLGEGFDLPELKIAAFHDIRKSLPVTLQLAGRFTRTKYDEQLGNAAFVVNIADVNVKNELSELYAQDADWNLLLSSLSSGEIDDEIAYEEFISGFKKLNEATIALQNIRTPLSAVVYKNHTKSWFPNNFKQGMPNFDENDYRFYDINKEKKVLVIVTAQKNNVEWGNFKEIYELNWSVSIIFWESKNNLLFIYSSDKSMNKDIAEALIGKDAELINEINVFRSFAGLKRVSLQNVGLKEFLGKNIRFRMSVGTDVEQALSIAEKERGQKAFVFGVGYENGEKVSLGCSYKGRIWSKLRGGLKEYTEWCKEIGDKLTDESIDPNQVLKETLMPKEISVRPVGIFPVWIDWHEEMYNHSEMKYTFKINDVNYNLSNCELKLSNPSDNGPLLFKIATIDKNIEFVLELSEKIINENTICDYKIKKTSIENVIVEYGNKVVGIENFLYEYIPTIWFADGSALTGNYYVELKQMIKPFSEDKIIPWNWSGVDTSKEAQGVDPKIPNSVQFKVINELMKDDFDIIYDDDYSGEIADVIAIKQYPDKLKVNFYHLKFAKKGKVNNSIDNFYEVCGQAQKSIHWKHRNGSEFFDHLLRRETKRRKGKECSRIEKGTRSDLIKLLGIAKKRITMEFEVFIVQPSLSKAKASTNILTVLGVTENYLKELADINLKVIASS</sequence>
<dbReference type="InterPro" id="IPR050742">
    <property type="entry name" value="Helicase_Restrict-Modif_Enz"/>
</dbReference>
<dbReference type="AlphaFoldDB" id="A0A238VM00"/>
<dbReference type="GO" id="GO:0016787">
    <property type="term" value="F:hydrolase activity"/>
    <property type="evidence" value="ECO:0007669"/>
    <property type="project" value="InterPro"/>
</dbReference>
<dbReference type="PANTHER" id="PTHR47396">
    <property type="entry name" value="TYPE I RESTRICTION ENZYME ECOKI R PROTEIN"/>
    <property type="match status" value="1"/>
</dbReference>
<dbReference type="GO" id="GO:0004386">
    <property type="term" value="F:helicase activity"/>
    <property type="evidence" value="ECO:0007669"/>
    <property type="project" value="UniProtKB-KW"/>
</dbReference>
<organism evidence="2 3">
    <name type="scientific">Lutibacter flavus</name>
    <dbReference type="NCBI Taxonomy" id="691689"/>
    <lineage>
        <taxon>Bacteria</taxon>
        <taxon>Pseudomonadati</taxon>
        <taxon>Bacteroidota</taxon>
        <taxon>Flavobacteriia</taxon>
        <taxon>Flavobacteriales</taxon>
        <taxon>Flavobacteriaceae</taxon>
        <taxon>Lutibacter</taxon>
    </lineage>
</organism>
<dbReference type="SMART" id="SM00490">
    <property type="entry name" value="HELICc"/>
    <property type="match status" value="1"/>
</dbReference>
<dbReference type="InterPro" id="IPR027417">
    <property type="entry name" value="P-loop_NTPase"/>
</dbReference>
<keyword evidence="2" id="KW-0378">Hydrolase</keyword>
<evidence type="ECO:0000313" key="2">
    <source>
        <dbReference type="EMBL" id="SNR35218.1"/>
    </source>
</evidence>
<dbReference type="EMBL" id="FZNX01000001">
    <property type="protein sequence ID" value="SNR35218.1"/>
    <property type="molecule type" value="Genomic_DNA"/>
</dbReference>
<evidence type="ECO:0000313" key="3">
    <source>
        <dbReference type="Proteomes" id="UP000198412"/>
    </source>
</evidence>
<keyword evidence="2" id="KW-0547">Nucleotide-binding</keyword>
<dbReference type="Pfam" id="PF04851">
    <property type="entry name" value="ResIII"/>
    <property type="match status" value="1"/>
</dbReference>
<keyword evidence="3" id="KW-1185">Reference proteome</keyword>
<dbReference type="Proteomes" id="UP000198412">
    <property type="component" value="Unassembled WGS sequence"/>
</dbReference>